<keyword evidence="2" id="KW-0238">DNA-binding</keyword>
<evidence type="ECO:0000256" key="3">
    <source>
        <dbReference type="ARBA" id="ARBA00023163"/>
    </source>
</evidence>
<keyword evidence="6" id="KW-1185">Reference proteome</keyword>
<comment type="caution">
    <text evidence="5">The sequence shown here is derived from an EMBL/GenBank/DDBJ whole genome shotgun (WGS) entry which is preliminary data.</text>
</comment>
<dbReference type="InterPro" id="IPR029016">
    <property type="entry name" value="GAF-like_dom_sf"/>
</dbReference>
<dbReference type="RefSeq" id="WP_303540889.1">
    <property type="nucleotide sequence ID" value="NZ_JAUOTP010000002.1"/>
</dbReference>
<dbReference type="InterPro" id="IPR036390">
    <property type="entry name" value="WH_DNA-bd_sf"/>
</dbReference>
<dbReference type="SUPFAM" id="SSF55781">
    <property type="entry name" value="GAF domain-like"/>
    <property type="match status" value="1"/>
</dbReference>
<dbReference type="Gene3D" id="1.10.10.10">
    <property type="entry name" value="Winged helix-like DNA-binding domain superfamily/Winged helix DNA-binding domain"/>
    <property type="match status" value="1"/>
</dbReference>
<keyword evidence="1" id="KW-0805">Transcription regulation</keyword>
<dbReference type="InterPro" id="IPR036388">
    <property type="entry name" value="WH-like_DNA-bd_sf"/>
</dbReference>
<dbReference type="PANTHER" id="PTHR30136:SF24">
    <property type="entry name" value="HTH-TYPE TRANSCRIPTIONAL REPRESSOR ALLR"/>
    <property type="match status" value="1"/>
</dbReference>
<proteinExistence type="predicted"/>
<evidence type="ECO:0000313" key="6">
    <source>
        <dbReference type="Proteomes" id="UP001169764"/>
    </source>
</evidence>
<dbReference type="Proteomes" id="UP001169764">
    <property type="component" value="Unassembled WGS sequence"/>
</dbReference>
<accession>A0ABT8Y8J7</accession>
<dbReference type="EMBL" id="JAUOTP010000002">
    <property type="protein sequence ID" value="MDO6414044.1"/>
    <property type="molecule type" value="Genomic_DNA"/>
</dbReference>
<name>A0ABT8Y8J7_9SPHN</name>
<dbReference type="Pfam" id="PF01614">
    <property type="entry name" value="IclR_C"/>
    <property type="match status" value="1"/>
</dbReference>
<gene>
    <name evidence="5" type="ORF">Q4F19_06595</name>
</gene>
<dbReference type="InterPro" id="IPR050707">
    <property type="entry name" value="HTH_MetabolicPath_Reg"/>
</dbReference>
<dbReference type="PANTHER" id="PTHR30136">
    <property type="entry name" value="HELIX-TURN-HELIX TRANSCRIPTIONAL REGULATOR, ICLR FAMILY"/>
    <property type="match status" value="1"/>
</dbReference>
<keyword evidence="3" id="KW-0804">Transcription</keyword>
<organism evidence="5 6">
    <name type="scientific">Sphingomonas natans</name>
    <dbReference type="NCBI Taxonomy" id="3063330"/>
    <lineage>
        <taxon>Bacteria</taxon>
        <taxon>Pseudomonadati</taxon>
        <taxon>Pseudomonadota</taxon>
        <taxon>Alphaproteobacteria</taxon>
        <taxon>Sphingomonadales</taxon>
        <taxon>Sphingomonadaceae</taxon>
        <taxon>Sphingomonas</taxon>
    </lineage>
</organism>
<evidence type="ECO:0000256" key="1">
    <source>
        <dbReference type="ARBA" id="ARBA00023015"/>
    </source>
</evidence>
<feature type="domain" description="IclR-ED" evidence="4">
    <location>
        <begin position="74"/>
        <end position="255"/>
    </location>
</feature>
<dbReference type="SUPFAM" id="SSF46785">
    <property type="entry name" value="Winged helix' DNA-binding domain"/>
    <property type="match status" value="1"/>
</dbReference>
<dbReference type="InterPro" id="IPR005471">
    <property type="entry name" value="Tscrpt_reg_IclR_N"/>
</dbReference>
<dbReference type="Pfam" id="PF09339">
    <property type="entry name" value="HTH_IclR"/>
    <property type="match status" value="1"/>
</dbReference>
<dbReference type="InterPro" id="IPR014757">
    <property type="entry name" value="Tscrpt_reg_IclR_C"/>
</dbReference>
<dbReference type="Gene3D" id="3.30.450.40">
    <property type="match status" value="1"/>
</dbReference>
<evidence type="ECO:0000313" key="5">
    <source>
        <dbReference type="EMBL" id="MDO6414044.1"/>
    </source>
</evidence>
<protein>
    <submittedName>
        <fullName evidence="5">Helix-turn-helix domain-containing protein</fullName>
    </submittedName>
</protein>
<reference evidence="5" key="1">
    <citation type="submission" date="2023-07" db="EMBL/GenBank/DDBJ databases">
        <authorList>
            <person name="Kim M."/>
        </authorList>
    </citation>
    <scope>NUCLEOTIDE SEQUENCE</scope>
    <source>
        <strain evidence="5">BIUV-7</strain>
    </source>
</reference>
<evidence type="ECO:0000256" key="2">
    <source>
        <dbReference type="ARBA" id="ARBA00023125"/>
    </source>
</evidence>
<sequence length="255" mass="27472">MTDIAGDIGRTPQHHRTVDRITQILEEVVYNPGLTFADLARTIGAPKSSVYGFMKGLLATGWLLEQDHHIFLGPAMHGLTLASGQVRAGLISLSRLTALHEETGLAVFLGVGAGDHLIYIAEAGRDAISDIEARREIRRTLLATATGKALLAARPQSELQDFLRRRTRIEAPLVEAFLSEYEDIKRSGVAKNVRLSGTRCALATVVPGTSRKGLAAVALVGATPSLKPRLEAMSALLLRRVGEWAQNPDAAREAV</sequence>
<evidence type="ECO:0000259" key="4">
    <source>
        <dbReference type="PROSITE" id="PS51078"/>
    </source>
</evidence>
<dbReference type="PROSITE" id="PS51078">
    <property type="entry name" value="ICLR_ED"/>
    <property type="match status" value="1"/>
</dbReference>